<accession>A0ACC2I8B9</accession>
<comment type="caution">
    <text evidence="1">The sequence shown here is derived from an EMBL/GenBank/DDBJ whole genome shotgun (WGS) entry which is preliminary data.</text>
</comment>
<evidence type="ECO:0000313" key="2">
    <source>
        <dbReference type="Proteomes" id="UP001153331"/>
    </source>
</evidence>
<evidence type="ECO:0000313" key="1">
    <source>
        <dbReference type="EMBL" id="KAJ8111357.1"/>
    </source>
</evidence>
<reference evidence="1" key="1">
    <citation type="submission" date="2022-11" db="EMBL/GenBank/DDBJ databases">
        <title>Genome Sequence of Boeremia exigua.</title>
        <authorList>
            <person name="Buettner E."/>
        </authorList>
    </citation>
    <scope>NUCLEOTIDE SEQUENCE</scope>
    <source>
        <strain evidence="1">CU02</strain>
    </source>
</reference>
<dbReference type="Proteomes" id="UP001153331">
    <property type="component" value="Unassembled WGS sequence"/>
</dbReference>
<organism evidence="1 2">
    <name type="scientific">Boeremia exigua</name>
    <dbReference type="NCBI Taxonomy" id="749465"/>
    <lineage>
        <taxon>Eukaryota</taxon>
        <taxon>Fungi</taxon>
        <taxon>Dikarya</taxon>
        <taxon>Ascomycota</taxon>
        <taxon>Pezizomycotina</taxon>
        <taxon>Dothideomycetes</taxon>
        <taxon>Pleosporomycetidae</taxon>
        <taxon>Pleosporales</taxon>
        <taxon>Pleosporineae</taxon>
        <taxon>Didymellaceae</taxon>
        <taxon>Boeremia</taxon>
    </lineage>
</organism>
<sequence length="646" mass="74158">MSTIGSKAVTLQSSNDVLIETAQKSPKKLTRYERPSYLKSHGQQNEQLNLSKTTTALEAYTRPIPSSKAERSNSKRANLRSFFGNYGKHQKLPLLQVDNNLQDGNQFLGPALPIHDAEIQNRRQASERALTTSQQVSIPRKHCGPEEQPYVPHTSEPVTYNCQLEQTQCLPNETSAEVIPSSPIRSQGDLRTSSQTTRGRERTGVRASTSSAEPINYYLLSEALRQQNSMMMDVLREFYVYHPDLQADEGEPFHQAVRRIAIKLHELDEELRKTKGDAIRESQDASERYQSEILVLEQRLETESLKHARDTSSLRVSIDILEKEKSDLERRFYNVDHDRKEIEKKLRTEILELKKYSDEEKKELQDRLNEQHKVDTQKLRWAAEDLKQAFVAREHFRGMRDRDITGRFSKLATEVEDISTLEWSNPNVSRWPLSENQLLKMHPGNIRLLKQQIVQSSIWLLLYEHIMQSPFKIMGTAGQDADETWLEIWDSDNPCEWPEVSTEMERSRSEQAREFLSAIEPSTKTTPENAGLKISHENAVSAALKELRGALGRVMILSDRDQKILDNIVRLCAKTWLECCSQKYRLIMVLPDGIAHLLLHPEKEARPIRLLVKPDIKRFGTSQGEGLTTGEAVTGWKSVVERYPIQ</sequence>
<keyword evidence="2" id="KW-1185">Reference proteome</keyword>
<gene>
    <name evidence="1" type="ORF">OPT61_g6032</name>
</gene>
<name>A0ACC2I8B9_9PLEO</name>
<protein>
    <submittedName>
        <fullName evidence="1">Uncharacterized protein</fullName>
    </submittedName>
</protein>
<proteinExistence type="predicted"/>
<dbReference type="EMBL" id="JAPHNI010000414">
    <property type="protein sequence ID" value="KAJ8111357.1"/>
    <property type="molecule type" value="Genomic_DNA"/>
</dbReference>